<dbReference type="EMBL" id="CAKKNE010000001">
    <property type="protein sequence ID" value="CAH0366822.1"/>
    <property type="molecule type" value="Genomic_DNA"/>
</dbReference>
<comment type="caution">
    <text evidence="1">The sequence shown here is derived from an EMBL/GenBank/DDBJ whole genome shotgun (WGS) entry which is preliminary data.</text>
</comment>
<accession>A0A8J2SBR5</accession>
<name>A0A8J2SBR5_9STRA</name>
<dbReference type="AlphaFoldDB" id="A0A8J2SBR5"/>
<dbReference type="Proteomes" id="UP000789595">
    <property type="component" value="Unassembled WGS sequence"/>
</dbReference>
<organism evidence="1 2">
    <name type="scientific">Pelagomonas calceolata</name>
    <dbReference type="NCBI Taxonomy" id="35677"/>
    <lineage>
        <taxon>Eukaryota</taxon>
        <taxon>Sar</taxon>
        <taxon>Stramenopiles</taxon>
        <taxon>Ochrophyta</taxon>
        <taxon>Pelagophyceae</taxon>
        <taxon>Pelagomonadales</taxon>
        <taxon>Pelagomonadaceae</taxon>
        <taxon>Pelagomonas</taxon>
    </lineage>
</organism>
<protein>
    <submittedName>
        <fullName evidence="1">Uncharacterized protein</fullName>
    </submittedName>
</protein>
<keyword evidence="2" id="KW-1185">Reference proteome</keyword>
<sequence>MAKLWWLYAAAVLGQQTDYEEKLARDPNKRDPETKVDIAIIMHGLSSPTKHKRYDGCTTTNADWRPTAHQIMTYLRPHIDADLFLHTWSGNESAEVVTAYEPTNYTVEDMMDFADEYHQISRSLVYDMDCRYDRRVSTGQRCPQVLQNKYAHFYSMREAIRLSNWYEWEHRDGTQYMLFIVCRLDLVFTFDDGKMGPLMIHRGNLRRVRHSRIAVFGATHPDNSTRNVMDDSLFMGDALVRQAALTMDYLVPQGEVRAKDGFEFTNRACLERQIAGFEDWYPLKRRVKAVEASSLEPLCHVLRRESDKACPRLTVNRRPDPAYDACRAATLQRPVAPLINVDLSITIDDDHHTLKVYAESSAREVRRVVDTFLHKRWWFDGKLPLQPRFTNDSKLLDDAAGRLVDALFEQQALHGNASNQHLPPLEWLRAPYDYPYESAPTEIDEDLANRSPDDFERISEEEAESYLYPVGEEPGRKLADWIMHWYDPDEKHVYNDMGKRPGTRYETVMPWEHPSRTGVPFPPIAWSPCGTSLEPVDPEDCPRDSDLATCDRVACGVLCEGDGECGTDGGLDNCGGFDVYRKICGGKDEPARAPARPDLEPRAFLYQKPPEEEVVYID</sequence>
<reference evidence="1" key="1">
    <citation type="submission" date="2021-11" db="EMBL/GenBank/DDBJ databases">
        <authorList>
            <consortium name="Genoscope - CEA"/>
            <person name="William W."/>
        </authorList>
    </citation>
    <scope>NUCLEOTIDE SEQUENCE</scope>
</reference>
<gene>
    <name evidence="1" type="ORF">PECAL_1P33320</name>
</gene>
<proteinExistence type="predicted"/>
<evidence type="ECO:0000313" key="2">
    <source>
        <dbReference type="Proteomes" id="UP000789595"/>
    </source>
</evidence>
<evidence type="ECO:0000313" key="1">
    <source>
        <dbReference type="EMBL" id="CAH0366822.1"/>
    </source>
</evidence>